<evidence type="ECO:0000313" key="3">
    <source>
        <dbReference type="EMBL" id="MFC6646005.1"/>
    </source>
</evidence>
<feature type="transmembrane region" description="Helical" evidence="2">
    <location>
        <begin position="119"/>
        <end position="140"/>
    </location>
</feature>
<organism evidence="3 4">
    <name type="scientific">Granulicella cerasi</name>
    <dbReference type="NCBI Taxonomy" id="741063"/>
    <lineage>
        <taxon>Bacteria</taxon>
        <taxon>Pseudomonadati</taxon>
        <taxon>Acidobacteriota</taxon>
        <taxon>Terriglobia</taxon>
        <taxon>Terriglobales</taxon>
        <taxon>Acidobacteriaceae</taxon>
        <taxon>Granulicella</taxon>
    </lineage>
</organism>
<feature type="transmembrane region" description="Helical" evidence="2">
    <location>
        <begin position="202"/>
        <end position="223"/>
    </location>
</feature>
<keyword evidence="2" id="KW-0472">Membrane</keyword>
<evidence type="ECO:0000256" key="1">
    <source>
        <dbReference type="SAM" id="MobiDB-lite"/>
    </source>
</evidence>
<keyword evidence="4" id="KW-1185">Reference proteome</keyword>
<evidence type="ECO:0008006" key="5">
    <source>
        <dbReference type="Google" id="ProtNLM"/>
    </source>
</evidence>
<accession>A0ABW1ZAT0</accession>
<feature type="transmembrane region" description="Helical" evidence="2">
    <location>
        <begin position="66"/>
        <end position="84"/>
    </location>
</feature>
<dbReference type="EMBL" id="JBHSWI010000001">
    <property type="protein sequence ID" value="MFC6646005.1"/>
    <property type="molecule type" value="Genomic_DNA"/>
</dbReference>
<feature type="transmembrane region" description="Helical" evidence="2">
    <location>
        <begin position="90"/>
        <end position="107"/>
    </location>
</feature>
<proteinExistence type="predicted"/>
<keyword evidence="2" id="KW-0812">Transmembrane</keyword>
<gene>
    <name evidence="3" type="ORF">ACFQBQ_10515</name>
</gene>
<dbReference type="RefSeq" id="WP_263369707.1">
    <property type="nucleotide sequence ID" value="NZ_JAGSYD010000001.1"/>
</dbReference>
<evidence type="ECO:0000256" key="2">
    <source>
        <dbReference type="SAM" id="Phobius"/>
    </source>
</evidence>
<protein>
    <recommendedName>
        <fullName evidence="5">DUF4190 domain-containing protein</fullName>
    </recommendedName>
</protein>
<evidence type="ECO:0000313" key="4">
    <source>
        <dbReference type="Proteomes" id="UP001596391"/>
    </source>
</evidence>
<sequence length="252" mass="26419">MATTPSLSFDKAVYEGDPAPPDACAYCGRATPNEYFRISGHLACSPCAQRAESLVPPDSHKAFTRALLFGAIAAVLGCIAYALFGIVTGISLGWAAIGVGFVVGFSMKKGSRGLGGKRYQIAAALLTYAAIAVAFVPIALHQVNEHRAQDATQRAEARAGKTAEADARNGTPQHAQADVPTGIGGFLKACALLLGIGLISPFLTFTASVGSGLINLFITFLGIQMAWRQMVSPRPEIEGPFYNNELTTKASL</sequence>
<dbReference type="Proteomes" id="UP001596391">
    <property type="component" value="Unassembled WGS sequence"/>
</dbReference>
<keyword evidence="2" id="KW-1133">Transmembrane helix</keyword>
<feature type="region of interest" description="Disordered" evidence="1">
    <location>
        <begin position="150"/>
        <end position="174"/>
    </location>
</feature>
<name>A0ABW1ZAT0_9BACT</name>
<feature type="compositionally biased region" description="Basic and acidic residues" evidence="1">
    <location>
        <begin position="150"/>
        <end position="167"/>
    </location>
</feature>
<reference evidence="4" key="1">
    <citation type="journal article" date="2019" name="Int. J. Syst. Evol. Microbiol.">
        <title>The Global Catalogue of Microorganisms (GCM) 10K type strain sequencing project: providing services to taxonomists for standard genome sequencing and annotation.</title>
        <authorList>
            <consortium name="The Broad Institute Genomics Platform"/>
            <consortium name="The Broad Institute Genome Sequencing Center for Infectious Disease"/>
            <person name="Wu L."/>
            <person name="Ma J."/>
        </authorList>
    </citation>
    <scope>NUCLEOTIDE SEQUENCE [LARGE SCALE GENOMIC DNA]</scope>
    <source>
        <strain evidence="4">CGMCC 1.16026</strain>
    </source>
</reference>
<comment type="caution">
    <text evidence="3">The sequence shown here is derived from an EMBL/GenBank/DDBJ whole genome shotgun (WGS) entry which is preliminary data.</text>
</comment>